<sequence length="123" mass="13587">MVTAAERWSRRPVPARPCPLPPPPFHPRPCVESATALALHAYYTASDRRPARLSRDCCRERTCLPRLEEGREMSTVETAVPRGGNNGMVSQAWGQGNGTRCDVDVVRLSADVCMLTHGWWTGA</sequence>
<accession>A0ACC3BJZ2</accession>
<organism evidence="1 2">
    <name type="scientific">Pyropia yezoensis</name>
    <name type="common">Susabi-nori</name>
    <name type="synonym">Porphyra yezoensis</name>
    <dbReference type="NCBI Taxonomy" id="2788"/>
    <lineage>
        <taxon>Eukaryota</taxon>
        <taxon>Rhodophyta</taxon>
        <taxon>Bangiophyceae</taxon>
        <taxon>Bangiales</taxon>
        <taxon>Bangiaceae</taxon>
        <taxon>Pyropia</taxon>
    </lineage>
</organism>
<gene>
    <name evidence="1" type="ORF">I4F81_000858</name>
</gene>
<keyword evidence="2" id="KW-1185">Reference proteome</keyword>
<dbReference type="EMBL" id="CM020618">
    <property type="protein sequence ID" value="KAK1858248.1"/>
    <property type="molecule type" value="Genomic_DNA"/>
</dbReference>
<proteinExistence type="predicted"/>
<dbReference type="Proteomes" id="UP000798662">
    <property type="component" value="Chromosome 1"/>
</dbReference>
<evidence type="ECO:0000313" key="1">
    <source>
        <dbReference type="EMBL" id="KAK1858248.1"/>
    </source>
</evidence>
<name>A0ACC3BJZ2_PYRYE</name>
<reference evidence="1" key="1">
    <citation type="submission" date="2019-11" db="EMBL/GenBank/DDBJ databases">
        <title>Nori genome reveals adaptations in red seaweeds to the harsh intertidal environment.</title>
        <authorList>
            <person name="Wang D."/>
            <person name="Mao Y."/>
        </authorList>
    </citation>
    <scope>NUCLEOTIDE SEQUENCE</scope>
    <source>
        <tissue evidence="1">Gametophyte</tissue>
    </source>
</reference>
<evidence type="ECO:0000313" key="2">
    <source>
        <dbReference type="Proteomes" id="UP000798662"/>
    </source>
</evidence>
<comment type="caution">
    <text evidence="1">The sequence shown here is derived from an EMBL/GenBank/DDBJ whole genome shotgun (WGS) entry which is preliminary data.</text>
</comment>
<protein>
    <submittedName>
        <fullName evidence="1">Uncharacterized protein</fullName>
    </submittedName>
</protein>